<protein>
    <submittedName>
        <fullName evidence="1">Uncharacterized protein</fullName>
    </submittedName>
</protein>
<evidence type="ECO:0000313" key="2">
    <source>
        <dbReference type="Proteomes" id="UP000236520"/>
    </source>
</evidence>
<reference evidence="1 2" key="1">
    <citation type="submission" date="2015-09" db="EMBL/GenBank/DDBJ databases">
        <title>Genome sequence, genome mining and natural product profiling of a biocontrol bacterium Streptomyces malaysiensis F913.</title>
        <authorList>
            <person name="Xu Y."/>
            <person name="Wei J."/>
            <person name="Xie J."/>
            <person name="Li T."/>
            <person name="Zhou Z."/>
        </authorList>
    </citation>
    <scope>NUCLEOTIDE SEQUENCE [LARGE SCALE GENOMIC DNA]</scope>
    <source>
        <strain evidence="1 2">F913</strain>
    </source>
</reference>
<dbReference type="AlphaFoldDB" id="A0A2J7YNU9"/>
<dbReference type="EMBL" id="LJIW01000002">
    <property type="protein sequence ID" value="PNG89703.1"/>
    <property type="molecule type" value="Genomic_DNA"/>
</dbReference>
<organism evidence="1 2">
    <name type="scientific">Streptomyces malaysiensis</name>
    <dbReference type="NCBI Taxonomy" id="92644"/>
    <lineage>
        <taxon>Bacteria</taxon>
        <taxon>Bacillati</taxon>
        <taxon>Actinomycetota</taxon>
        <taxon>Actinomycetes</taxon>
        <taxon>Kitasatosporales</taxon>
        <taxon>Streptomycetaceae</taxon>
        <taxon>Streptomyces</taxon>
        <taxon>Streptomyces violaceusniger group</taxon>
    </lineage>
</organism>
<keyword evidence="2" id="KW-1185">Reference proteome</keyword>
<evidence type="ECO:0000313" key="1">
    <source>
        <dbReference type="EMBL" id="PNG89703.1"/>
    </source>
</evidence>
<proteinExistence type="predicted"/>
<accession>A0A2J7YNU9</accession>
<comment type="caution">
    <text evidence="1">The sequence shown here is derived from an EMBL/GenBank/DDBJ whole genome shotgun (WGS) entry which is preliminary data.</text>
</comment>
<name>A0A2J7YNU9_STRMQ</name>
<dbReference type="Proteomes" id="UP000236520">
    <property type="component" value="Unassembled WGS sequence"/>
</dbReference>
<sequence length="37" mass="4562">MDEVEHKIDMFLDNARRRADRLSEERRTELDALGMRW</sequence>
<gene>
    <name evidence="1" type="ORF">SMF913_25168</name>
</gene>